<dbReference type="OrthoDB" id="2820307at2759"/>
<keyword evidence="2" id="KW-1185">Reference proteome</keyword>
<accession>A0A284QWN6</accession>
<dbReference type="OMA" id="QWAIAFV"/>
<organism evidence="1 2">
    <name type="scientific">Armillaria ostoyae</name>
    <name type="common">Armillaria root rot fungus</name>
    <dbReference type="NCBI Taxonomy" id="47428"/>
    <lineage>
        <taxon>Eukaryota</taxon>
        <taxon>Fungi</taxon>
        <taxon>Dikarya</taxon>
        <taxon>Basidiomycota</taxon>
        <taxon>Agaricomycotina</taxon>
        <taxon>Agaricomycetes</taxon>
        <taxon>Agaricomycetidae</taxon>
        <taxon>Agaricales</taxon>
        <taxon>Marasmiineae</taxon>
        <taxon>Physalacriaceae</taxon>
        <taxon>Armillaria</taxon>
    </lineage>
</organism>
<name>A0A284QWN6_ARMOS</name>
<dbReference type="Proteomes" id="UP000219338">
    <property type="component" value="Unassembled WGS sequence"/>
</dbReference>
<gene>
    <name evidence="1" type="ORF">ARMOST_04175</name>
</gene>
<reference evidence="2" key="1">
    <citation type="journal article" date="2017" name="Nat. Ecol. Evol.">
        <title>Genome expansion and lineage-specific genetic innovations in the forest pathogenic fungi Armillaria.</title>
        <authorList>
            <person name="Sipos G."/>
            <person name="Prasanna A.N."/>
            <person name="Walter M.C."/>
            <person name="O'Connor E."/>
            <person name="Balint B."/>
            <person name="Krizsan K."/>
            <person name="Kiss B."/>
            <person name="Hess J."/>
            <person name="Varga T."/>
            <person name="Slot J."/>
            <person name="Riley R."/>
            <person name="Boka B."/>
            <person name="Rigling D."/>
            <person name="Barry K."/>
            <person name="Lee J."/>
            <person name="Mihaltcheva S."/>
            <person name="LaButti K."/>
            <person name="Lipzen A."/>
            <person name="Waldron R."/>
            <person name="Moloney N.M."/>
            <person name="Sperisen C."/>
            <person name="Kredics L."/>
            <person name="Vagvoelgyi C."/>
            <person name="Patrignani A."/>
            <person name="Fitzpatrick D."/>
            <person name="Nagy I."/>
            <person name="Doyle S."/>
            <person name="Anderson J.B."/>
            <person name="Grigoriev I.V."/>
            <person name="Gueldener U."/>
            <person name="Muensterkoetter M."/>
            <person name="Nagy L.G."/>
        </authorList>
    </citation>
    <scope>NUCLEOTIDE SEQUENCE [LARGE SCALE GENOMIC DNA]</scope>
    <source>
        <strain evidence="2">C18/9</strain>
    </source>
</reference>
<evidence type="ECO:0000313" key="2">
    <source>
        <dbReference type="Proteomes" id="UP000219338"/>
    </source>
</evidence>
<sequence length="311" mass="35098">MFSRYSVFSEDYDPLKLTRPRSIVTKPPSLRPSIRPRNVSPVYKPGQICLVEDSALTPLSVALTGACGNFTPRNGRTLKTTGHNRIVPISSGKERPCIIMDVPDHLAASVKYKKGHFVCLMATFGSSEGQYESFGGLLRRFVVPVEPNQWILFDSGTSALKTNPAWRHPRQWAIAFVIYTERPMKPYISLHDGQARWLPSAEYKRLVQHCATQRLSWDNDTNQNENLKQEMYDELVDWKPKKKISDKDSLYTCCSIASALSVNSLRSLYAQSSFRGSTPTLHPILEDAASTYPNLTPRDFPPLPSKLCEVF</sequence>
<protein>
    <submittedName>
        <fullName evidence="1">Uncharacterized protein</fullName>
    </submittedName>
</protein>
<proteinExistence type="predicted"/>
<dbReference type="AlphaFoldDB" id="A0A284QWN6"/>
<evidence type="ECO:0000313" key="1">
    <source>
        <dbReference type="EMBL" id="SJL00861.1"/>
    </source>
</evidence>
<dbReference type="EMBL" id="FUEG01000002">
    <property type="protein sequence ID" value="SJL00861.1"/>
    <property type="molecule type" value="Genomic_DNA"/>
</dbReference>